<sequence>MVFNGGDFITSNLRMLSLGKIFLQNGNGAGSSCYIATACCNNPNL</sequence>
<protein>
    <submittedName>
        <fullName evidence="1">Uncharacterized protein</fullName>
    </submittedName>
</protein>
<comment type="caution">
    <text evidence="1">The sequence shown here is derived from an EMBL/GenBank/DDBJ whole genome shotgun (WGS) entry which is preliminary data.</text>
</comment>
<dbReference type="EMBL" id="AECQ01000037">
    <property type="protein sequence ID" value="EFW23624.1"/>
    <property type="molecule type" value="Genomic_DNA"/>
</dbReference>
<accession>E7MQP5</accession>
<dbReference type="Proteomes" id="UP000004097">
    <property type="component" value="Unassembled WGS sequence"/>
</dbReference>
<proteinExistence type="predicted"/>
<gene>
    <name evidence="1" type="ORF">HMPREF9430_01881</name>
</gene>
<evidence type="ECO:0000313" key="2">
    <source>
        <dbReference type="Proteomes" id="UP000004097"/>
    </source>
</evidence>
<evidence type="ECO:0000313" key="1">
    <source>
        <dbReference type="EMBL" id="EFW23624.1"/>
    </source>
</evidence>
<dbReference type="HOGENOM" id="CLU_3205379_0_0_9"/>
<name>E7MQP5_9FIRM</name>
<reference evidence="1 2" key="1">
    <citation type="submission" date="2010-08" db="EMBL/GenBank/DDBJ databases">
        <authorList>
            <person name="Weinstock G."/>
            <person name="Sodergren E."/>
            <person name="Clifton S."/>
            <person name="Fulton L."/>
            <person name="Fulton B."/>
            <person name="Courtney L."/>
            <person name="Fronick C."/>
            <person name="Harrison M."/>
            <person name="Strong C."/>
            <person name="Farmer C."/>
            <person name="Delahaunty K."/>
            <person name="Markovic C."/>
            <person name="Hall O."/>
            <person name="Minx P."/>
            <person name="Tomlinson C."/>
            <person name="Mitreva M."/>
            <person name="Hou S."/>
            <person name="Chen J."/>
            <person name="Wollam A."/>
            <person name="Pepin K.H."/>
            <person name="Johnson M."/>
            <person name="Bhonagiri V."/>
            <person name="Zhang X."/>
            <person name="Suruliraj S."/>
            <person name="Warren W."/>
            <person name="Chinwalla A."/>
            <person name="Mardis E.R."/>
            <person name="Wilson R.K."/>
        </authorList>
    </citation>
    <scope>NUCLEOTIDE SEQUENCE [LARGE SCALE GENOMIC DNA]</scope>
    <source>
        <strain evidence="1 2">F0204</strain>
    </source>
</reference>
<keyword evidence="2" id="KW-1185">Reference proteome</keyword>
<organism evidence="1 2">
    <name type="scientific">Solobacterium moorei F0204</name>
    <dbReference type="NCBI Taxonomy" id="706433"/>
    <lineage>
        <taxon>Bacteria</taxon>
        <taxon>Bacillati</taxon>
        <taxon>Bacillota</taxon>
        <taxon>Erysipelotrichia</taxon>
        <taxon>Erysipelotrichales</taxon>
        <taxon>Erysipelotrichaceae</taxon>
        <taxon>Solobacterium</taxon>
    </lineage>
</organism>
<dbReference type="AlphaFoldDB" id="E7MQP5"/>